<dbReference type="EMBL" id="MK392368">
    <property type="protein sequence ID" value="QAY16079.1"/>
    <property type="molecule type" value="Genomic_DNA"/>
</dbReference>
<evidence type="ECO:0000313" key="4">
    <source>
        <dbReference type="EMBL" id="QAY16079.1"/>
    </source>
</evidence>
<dbReference type="PROSITE" id="PS51688">
    <property type="entry name" value="ICA"/>
    <property type="match status" value="1"/>
</dbReference>
<accession>A0A411CQ73</accession>
<proteinExistence type="predicted"/>
<feature type="domain" description="Peptidase S74" evidence="3">
    <location>
        <begin position="195"/>
        <end position="304"/>
    </location>
</feature>
<gene>
    <name evidence="4" type="primary">27</name>
    <name evidence="4" type="ORF">SEA_ELESAR_27</name>
</gene>
<name>A0A411CQ73_9CAUD</name>
<dbReference type="RefSeq" id="YP_010761192.1">
    <property type="nucleotide sequence ID" value="NC_073593.1"/>
</dbReference>
<organism evidence="4 5">
    <name type="scientific">Arthrobacter phage Elesar</name>
    <dbReference type="NCBI Taxonomy" id="2510522"/>
    <lineage>
        <taxon>Viruses</taxon>
        <taxon>Duplodnaviria</taxon>
        <taxon>Heunggongvirae</taxon>
        <taxon>Uroviricota</taxon>
        <taxon>Caudoviricetes</taxon>
        <taxon>Daemsvirinae</taxon>
        <taxon>Elesarvirus</taxon>
        <taxon>Elesarvirus elesar</taxon>
    </lineage>
</organism>
<keyword evidence="2" id="KW-1227">Viral tail protein</keyword>
<keyword evidence="2" id="KW-0946">Virion</keyword>
<comment type="subcellular location">
    <subcellularLocation>
        <location evidence="1">Virion</location>
    </subcellularLocation>
</comment>
<evidence type="ECO:0000256" key="1">
    <source>
        <dbReference type="ARBA" id="ARBA00004328"/>
    </source>
</evidence>
<dbReference type="GeneID" id="80034306"/>
<evidence type="ECO:0000313" key="5">
    <source>
        <dbReference type="Proteomes" id="UP000290693"/>
    </source>
</evidence>
<dbReference type="Pfam" id="PF13884">
    <property type="entry name" value="Peptidase_S74"/>
    <property type="match status" value="1"/>
</dbReference>
<dbReference type="GO" id="GO:0098015">
    <property type="term" value="C:virus tail"/>
    <property type="evidence" value="ECO:0007669"/>
    <property type="project" value="UniProtKB-KW"/>
</dbReference>
<dbReference type="KEGG" id="vg:80034306"/>
<protein>
    <submittedName>
        <fullName evidence="4">Minor tail protein</fullName>
    </submittedName>
</protein>
<sequence>MPQPGLPGSQFPGEDAQVRELQDLKRQVQQFNAANILATAGIGVITNGVLVNGMMQFNREDGTLGVQVDPATGGFTAYDAAGTAAVARFGALQETSPGDYGVEVLVGSTWVQLGAQVATWANLSGKPSTFAPSAHDHPGTDITSAVANATNAVNATKAAQADGSQYGWTNTVAGTEFYALWVGNDGGFHFGRNTSSIRYKENVRDATMADAVLSLRPVVYDRKPTYKYPEDPDTGERAEGPPQRFEGAKDEFGLIAEEVDPHLPQIVTRYGGEIDGVRYDLLGVALLPVVQDHERRIAEQAGQIAEQQQQIAALVAAVRELGGNI</sequence>
<evidence type="ECO:0000259" key="3">
    <source>
        <dbReference type="PROSITE" id="PS51688"/>
    </source>
</evidence>
<dbReference type="Proteomes" id="UP000290693">
    <property type="component" value="Segment"/>
</dbReference>
<evidence type="ECO:0000256" key="2">
    <source>
        <dbReference type="ARBA" id="ARBA00022732"/>
    </source>
</evidence>
<dbReference type="InterPro" id="IPR030392">
    <property type="entry name" value="S74_ICA"/>
</dbReference>
<reference evidence="4 5" key="1">
    <citation type="submission" date="2019-01" db="EMBL/GenBank/DDBJ databases">
        <authorList>
            <person name="Adair T.L."/>
            <person name="Lucas L.G."/>
            <person name="Young A.M."/>
            <person name="Antrich S.C."/>
            <person name="Baird A.G."/>
            <person name="Dunn E.L."/>
            <person name="Fernandes B.I."/>
            <person name="Fraley E.G."/>
            <person name="Ghanem A.X."/>
            <person name="Gilbert M.G."/>
            <person name="Morris T.B."/>
            <person name="Nortch B.D."/>
            <person name="Overcash M.E."/>
            <person name="Pavleszek K.E."/>
            <person name="Pellegrini L.I.O."/>
            <person name="Pham L.T."/>
            <person name="Rule L.S."/>
            <person name="Schultz E.M."/>
            <person name="Smith J."/>
            <person name="Thong B.J."/>
            <person name="Turner H.A."/>
            <person name="Walker G."/>
            <person name="Whitaker Z.J."/>
            <person name="Wilsey R.N."/>
            <person name="Yanney R.L."/>
            <person name="Klyczek K."/>
            <person name="Garlena R.A."/>
            <person name="Russell D.A."/>
            <person name="Pope W.H."/>
            <person name="Jacobs-Sera D."/>
            <person name="Hatfull G.F."/>
        </authorList>
    </citation>
    <scope>NUCLEOTIDE SEQUENCE [LARGE SCALE GENOMIC DNA]</scope>
</reference>
<keyword evidence="5" id="KW-1185">Reference proteome</keyword>